<evidence type="ECO:0000313" key="8">
    <source>
        <dbReference type="EMBL" id="CAK0784469.1"/>
    </source>
</evidence>
<evidence type="ECO:0000256" key="3">
    <source>
        <dbReference type="ARBA" id="ARBA00012693"/>
    </source>
</evidence>
<dbReference type="NCBIfam" id="NF003543">
    <property type="entry name" value="PRK05198.1"/>
    <property type="match status" value="1"/>
</dbReference>
<dbReference type="Gene3D" id="3.20.20.70">
    <property type="entry name" value="Aldolase class I"/>
    <property type="match status" value="1"/>
</dbReference>
<name>A0AAV1IAS3_9CHLO</name>
<evidence type="ECO:0000256" key="4">
    <source>
        <dbReference type="ARBA" id="ARBA00022490"/>
    </source>
</evidence>
<evidence type="ECO:0000313" key="9">
    <source>
        <dbReference type="Proteomes" id="UP001314263"/>
    </source>
</evidence>
<dbReference type="EC" id="2.5.1.55" evidence="3"/>
<dbReference type="InterPro" id="IPR013785">
    <property type="entry name" value="Aldolase_TIM"/>
</dbReference>
<dbReference type="InterPro" id="IPR006269">
    <property type="entry name" value="KDO8P_synthase"/>
</dbReference>
<feature type="domain" description="DAHP synthetase I/KDSA" evidence="7">
    <location>
        <begin position="19"/>
        <end position="272"/>
    </location>
</feature>
<dbReference type="SUPFAM" id="SSF51569">
    <property type="entry name" value="Aldolase"/>
    <property type="match status" value="1"/>
</dbReference>
<dbReference type="HAMAP" id="MF_00056">
    <property type="entry name" value="KDO8P_synth"/>
    <property type="match status" value="1"/>
</dbReference>
<sequence>MGAPLAQESEFFKQLKAAQPFFVMAGPNVIQSEEHVLKLACQIKAVTDKLGLLLVFKSSFDKANRTSATSFRGPGLEEGLRVLQKVKDTYGLPIITDIHESHQAEAIGRVADIIQIPAFLCRQTDLIVAAAKTGRVIQIKKGQFCAPSVMRNSAEKVRWAGNPNVLACERGTMFGYSDLVVDPRNIVLMRDAGCPVTCDITHALQQPAGRPLEGGGVASGGLRELIPTVARTAVAVGIDGIFMEVHDDPTTSPADAPTQWPLRHLEELLTELIAIAQATKGKQSFHIDLTPFDPDKTAGAALV</sequence>
<proteinExistence type="inferred from homology"/>
<dbReference type="GO" id="GO:0005737">
    <property type="term" value="C:cytoplasm"/>
    <property type="evidence" value="ECO:0007669"/>
    <property type="project" value="UniProtKB-SubCell"/>
</dbReference>
<keyword evidence="4" id="KW-0963">Cytoplasm</keyword>
<evidence type="ECO:0000256" key="1">
    <source>
        <dbReference type="ARBA" id="ARBA00004496"/>
    </source>
</evidence>
<protein>
    <recommendedName>
        <fullName evidence="3">3-deoxy-8-phosphooctulonate synthase</fullName>
        <ecNumber evidence="3">2.5.1.55</ecNumber>
    </recommendedName>
</protein>
<dbReference type="InterPro" id="IPR006218">
    <property type="entry name" value="DAHP1/KDSA"/>
</dbReference>
<dbReference type="Pfam" id="PF00793">
    <property type="entry name" value="DAHP_synth_1"/>
    <property type="match status" value="1"/>
</dbReference>
<keyword evidence="9" id="KW-1185">Reference proteome</keyword>
<evidence type="ECO:0000256" key="2">
    <source>
        <dbReference type="ARBA" id="ARBA00010499"/>
    </source>
</evidence>
<reference evidence="8 9" key="1">
    <citation type="submission" date="2023-10" db="EMBL/GenBank/DDBJ databases">
        <authorList>
            <person name="Maclean D."/>
            <person name="Macfadyen A."/>
        </authorList>
    </citation>
    <scope>NUCLEOTIDE SEQUENCE [LARGE SCALE GENOMIC DNA]</scope>
</reference>
<gene>
    <name evidence="8" type="primary">KDSA1</name>
    <name evidence="8" type="ORF">CVIRNUC_007673</name>
</gene>
<comment type="subcellular location">
    <subcellularLocation>
        <location evidence="1">Cytoplasm</location>
    </subcellularLocation>
</comment>
<dbReference type="AlphaFoldDB" id="A0AAV1IAS3"/>
<dbReference type="EMBL" id="CAUYUE010000010">
    <property type="protein sequence ID" value="CAK0784469.1"/>
    <property type="molecule type" value="Genomic_DNA"/>
</dbReference>
<evidence type="ECO:0000256" key="5">
    <source>
        <dbReference type="ARBA" id="ARBA00022679"/>
    </source>
</evidence>
<keyword evidence="5" id="KW-0808">Transferase</keyword>
<dbReference type="Proteomes" id="UP001314263">
    <property type="component" value="Unassembled WGS sequence"/>
</dbReference>
<organism evidence="8 9">
    <name type="scientific">Coccomyxa viridis</name>
    <dbReference type="NCBI Taxonomy" id="1274662"/>
    <lineage>
        <taxon>Eukaryota</taxon>
        <taxon>Viridiplantae</taxon>
        <taxon>Chlorophyta</taxon>
        <taxon>core chlorophytes</taxon>
        <taxon>Trebouxiophyceae</taxon>
        <taxon>Trebouxiophyceae incertae sedis</taxon>
        <taxon>Coccomyxaceae</taxon>
        <taxon>Coccomyxa</taxon>
    </lineage>
</organism>
<evidence type="ECO:0000256" key="6">
    <source>
        <dbReference type="ARBA" id="ARBA00049112"/>
    </source>
</evidence>
<comment type="catalytic activity">
    <reaction evidence="6">
        <text>D-arabinose 5-phosphate + phosphoenolpyruvate + H2O = 3-deoxy-alpha-D-manno-2-octulosonate-8-phosphate + phosphate</text>
        <dbReference type="Rhea" id="RHEA:14053"/>
        <dbReference type="ChEBI" id="CHEBI:15377"/>
        <dbReference type="ChEBI" id="CHEBI:43474"/>
        <dbReference type="ChEBI" id="CHEBI:57693"/>
        <dbReference type="ChEBI" id="CHEBI:58702"/>
        <dbReference type="ChEBI" id="CHEBI:85985"/>
        <dbReference type="EC" id="2.5.1.55"/>
    </reaction>
</comment>
<dbReference type="PANTHER" id="PTHR21057">
    <property type="entry name" value="PHOSPHO-2-DEHYDRO-3-DEOXYHEPTONATE ALDOLASE"/>
    <property type="match status" value="1"/>
</dbReference>
<dbReference type="GO" id="GO:0008676">
    <property type="term" value="F:3-deoxy-8-phosphooctulonate synthase activity"/>
    <property type="evidence" value="ECO:0007669"/>
    <property type="project" value="UniProtKB-EC"/>
</dbReference>
<comment type="caution">
    <text evidence="8">The sequence shown here is derived from an EMBL/GenBank/DDBJ whole genome shotgun (WGS) entry which is preliminary data.</text>
</comment>
<accession>A0AAV1IAS3</accession>
<evidence type="ECO:0000259" key="7">
    <source>
        <dbReference type="Pfam" id="PF00793"/>
    </source>
</evidence>
<comment type="similarity">
    <text evidence="2">Belongs to the KdsA family.</text>
</comment>
<dbReference type="NCBIfam" id="TIGR01362">
    <property type="entry name" value="KDO8P_synth"/>
    <property type="match status" value="1"/>
</dbReference>